<evidence type="ECO:0000313" key="3">
    <source>
        <dbReference type="EMBL" id="KAA0713078.1"/>
    </source>
</evidence>
<dbReference type="EMBL" id="SOYY01000013">
    <property type="protein sequence ID" value="KAA0713078.1"/>
    <property type="molecule type" value="Genomic_DNA"/>
</dbReference>
<gene>
    <name evidence="3" type="ORF">E1301_Tti008611</name>
</gene>
<evidence type="ECO:0000313" key="4">
    <source>
        <dbReference type="Proteomes" id="UP000324632"/>
    </source>
</evidence>
<evidence type="ECO:0000256" key="1">
    <source>
        <dbReference type="SAM" id="Coils"/>
    </source>
</evidence>
<feature type="region of interest" description="Disordered" evidence="2">
    <location>
        <begin position="1"/>
        <end position="53"/>
    </location>
</feature>
<organism evidence="3 4">
    <name type="scientific">Triplophysa tibetana</name>
    <dbReference type="NCBI Taxonomy" id="1572043"/>
    <lineage>
        <taxon>Eukaryota</taxon>
        <taxon>Metazoa</taxon>
        <taxon>Chordata</taxon>
        <taxon>Craniata</taxon>
        <taxon>Vertebrata</taxon>
        <taxon>Euteleostomi</taxon>
        <taxon>Actinopterygii</taxon>
        <taxon>Neopterygii</taxon>
        <taxon>Teleostei</taxon>
        <taxon>Ostariophysi</taxon>
        <taxon>Cypriniformes</taxon>
        <taxon>Nemacheilidae</taxon>
        <taxon>Triplophysa</taxon>
    </lineage>
</organism>
<dbReference type="Proteomes" id="UP000324632">
    <property type="component" value="Chromosome 13"/>
</dbReference>
<sequence>MEGQPKVDKDDNTTVPEHRSTVSNDGDLWETRSNCSNISHASQRSRASQRSNASVLAARARAKAAAAQAQASYAEREAEVIKEKAHIEAEATKKKAELGADLLKLRLHSAAAAANAEAEVLEAAAEEEHGITWFPKNSDNIVQSIQVPPPPVNKRFDFAQTNTLVLPAAQEVKYNGDFVKNQVKECSKQTSEISEHEFQELPGVHSSQYGINSGADHPYTQSSVKNAYFTSHSRYPTTGYLIPRSRSIQVELEKVEGF</sequence>
<comment type="caution">
    <text evidence="3">The sequence shown here is derived from an EMBL/GenBank/DDBJ whole genome shotgun (WGS) entry which is preliminary data.</text>
</comment>
<keyword evidence="4" id="KW-1185">Reference proteome</keyword>
<protein>
    <submittedName>
        <fullName evidence="3">Uncharacterized protein</fullName>
    </submittedName>
</protein>
<accession>A0A5A9NU78</accession>
<reference evidence="3 4" key="1">
    <citation type="journal article" date="2019" name="Mol. Ecol. Resour.">
        <title>Chromosome-level genome assembly of Triplophysa tibetana, a fish adapted to the harsh high-altitude environment of the Tibetan Plateau.</title>
        <authorList>
            <person name="Yang X."/>
            <person name="Liu H."/>
            <person name="Ma Z."/>
            <person name="Zou Y."/>
            <person name="Zou M."/>
            <person name="Mao Y."/>
            <person name="Li X."/>
            <person name="Wang H."/>
            <person name="Chen T."/>
            <person name="Wang W."/>
            <person name="Yang R."/>
        </authorList>
    </citation>
    <scope>NUCLEOTIDE SEQUENCE [LARGE SCALE GENOMIC DNA]</scope>
    <source>
        <strain evidence="3">TTIB1903HZAU</strain>
        <tissue evidence="3">Muscle</tissue>
    </source>
</reference>
<dbReference type="AlphaFoldDB" id="A0A5A9NU78"/>
<feature type="compositionally biased region" description="Basic and acidic residues" evidence="2">
    <location>
        <begin position="1"/>
        <end position="20"/>
    </location>
</feature>
<evidence type="ECO:0000256" key="2">
    <source>
        <dbReference type="SAM" id="MobiDB-lite"/>
    </source>
</evidence>
<keyword evidence="1" id="KW-0175">Coiled coil</keyword>
<feature type="compositionally biased region" description="Low complexity" evidence="2">
    <location>
        <begin position="39"/>
        <end position="53"/>
    </location>
</feature>
<proteinExistence type="predicted"/>
<name>A0A5A9NU78_9TELE</name>
<feature type="coiled-coil region" evidence="1">
    <location>
        <begin position="57"/>
        <end position="84"/>
    </location>
</feature>